<dbReference type="Pfam" id="PF14907">
    <property type="entry name" value="NTP_transf_5"/>
    <property type="match status" value="1"/>
</dbReference>
<comment type="caution">
    <text evidence="1">The sequence shown here is derived from an EMBL/GenBank/DDBJ whole genome shotgun (WGS) entry which is preliminary data.</text>
</comment>
<evidence type="ECO:0000313" key="2">
    <source>
        <dbReference type="Proteomes" id="UP001139150"/>
    </source>
</evidence>
<dbReference type="EMBL" id="JAKRYL010000002">
    <property type="protein sequence ID" value="MCL7746091.1"/>
    <property type="molecule type" value="Genomic_DNA"/>
</dbReference>
<dbReference type="Gene3D" id="3.30.460.40">
    <property type="match status" value="1"/>
</dbReference>
<accession>A0A9X1ZXD9</accession>
<protein>
    <submittedName>
        <fullName evidence="1">Nucleotidyltransferase family protein</fullName>
    </submittedName>
</protein>
<dbReference type="RefSeq" id="WP_250095017.1">
    <property type="nucleotide sequence ID" value="NZ_JAKRYL010000002.1"/>
</dbReference>
<dbReference type="AlphaFoldDB" id="A0A9X1ZXD9"/>
<proteinExistence type="predicted"/>
<dbReference type="Proteomes" id="UP001139150">
    <property type="component" value="Unassembled WGS sequence"/>
</dbReference>
<keyword evidence="2" id="KW-1185">Reference proteome</keyword>
<dbReference type="InterPro" id="IPR039498">
    <property type="entry name" value="NTP_transf_5"/>
</dbReference>
<reference evidence="1" key="1">
    <citation type="submission" date="2022-02" db="EMBL/GenBank/DDBJ databases">
        <title>Halalkalibacter sp. nov. isolated from Lonar Lake, India.</title>
        <authorList>
            <person name="Joshi A."/>
            <person name="Thite S."/>
            <person name="Lodha T."/>
        </authorList>
    </citation>
    <scope>NUCLEOTIDE SEQUENCE</scope>
    <source>
        <strain evidence="1">MEB205</strain>
    </source>
</reference>
<evidence type="ECO:0000313" key="1">
    <source>
        <dbReference type="EMBL" id="MCL7746091.1"/>
    </source>
</evidence>
<organism evidence="1 2">
    <name type="scientific">Halalkalibacter alkaliphilus</name>
    <dbReference type="NCBI Taxonomy" id="2917993"/>
    <lineage>
        <taxon>Bacteria</taxon>
        <taxon>Bacillati</taxon>
        <taxon>Bacillota</taxon>
        <taxon>Bacilli</taxon>
        <taxon>Bacillales</taxon>
        <taxon>Bacillaceae</taxon>
        <taxon>Halalkalibacter</taxon>
    </lineage>
</organism>
<name>A0A9X1ZXD9_9BACI</name>
<sequence>MDKSINTAGISSELTYIFELLKDNNTNTRMPELDWELFLNLSLHHRVFPLLHSKVKNLDVPVHVSKFLQVHYQQNIFRMMSLTGEMEKVSEIFSNSKIRTLFLKGPVLAHDLYGDLSLRTSSDLDFLIPIEHLERAEEILVELGYEKDDYIESVLNDWRWRHHHVTYYHPVKQMKLEIHWRLHPGPGKEPSFQELWERRNKSSNTKSPVYLLGKEDLFVFLVAHGARHGWSRLRWLVDIQKIMKQELDWAKVYQLFQKYHNPHVGGQAIILASELLDAEFKEEMTPFVTNTAMKLAQEAIFYLERMVNLHTDPVPEDISSYHASHLFSLMSTQQKAIHLLSLLHPFPEDAQTLPLPKPLHFLYFPLRPVLWAWRKTRKQAVL</sequence>
<gene>
    <name evidence="1" type="ORF">MF646_03045</name>
</gene>